<dbReference type="Gene3D" id="1.10.10.10">
    <property type="entry name" value="Winged helix-like DNA-binding domain superfamily/Winged helix DNA-binding domain"/>
    <property type="match status" value="1"/>
</dbReference>
<evidence type="ECO:0000313" key="5">
    <source>
        <dbReference type="EMBL" id="REK70657.1"/>
    </source>
</evidence>
<protein>
    <submittedName>
        <fullName evidence="5">MarR family transcriptional regulator</fullName>
    </submittedName>
</protein>
<evidence type="ECO:0000256" key="1">
    <source>
        <dbReference type="ARBA" id="ARBA00023015"/>
    </source>
</evidence>
<evidence type="ECO:0000313" key="6">
    <source>
        <dbReference type="Proteomes" id="UP000265581"/>
    </source>
</evidence>
<sequence>MDDIGTDHVDEIVEQWAVERPELDSTPLHVIGRISRLSDVIDEQLRPVFAAFGLGDGDFDVLATLRRNGPPFELTPTELAARTMVTSGAVSKRVDRLVGAGLVDRRVSDADGRGRHVRLTGRGQALIDEAYPVHLRNEARLLAGLSAVERDQLAALLRKAGASVDEARVPDMRT</sequence>
<name>A0A371P3Y4_9ACTN</name>
<evidence type="ECO:0000256" key="3">
    <source>
        <dbReference type="ARBA" id="ARBA00023163"/>
    </source>
</evidence>
<dbReference type="PANTHER" id="PTHR42756:SF1">
    <property type="entry name" value="TRANSCRIPTIONAL REPRESSOR OF EMRAB OPERON"/>
    <property type="match status" value="1"/>
</dbReference>
<evidence type="ECO:0000259" key="4">
    <source>
        <dbReference type="PROSITE" id="PS50995"/>
    </source>
</evidence>
<organism evidence="5 6">
    <name type="scientific">Aeromicrobium endophyticum</name>
    <dbReference type="NCBI Taxonomy" id="2292704"/>
    <lineage>
        <taxon>Bacteria</taxon>
        <taxon>Bacillati</taxon>
        <taxon>Actinomycetota</taxon>
        <taxon>Actinomycetes</taxon>
        <taxon>Propionibacteriales</taxon>
        <taxon>Nocardioidaceae</taxon>
        <taxon>Aeromicrobium</taxon>
    </lineage>
</organism>
<dbReference type="GO" id="GO:0003677">
    <property type="term" value="F:DNA binding"/>
    <property type="evidence" value="ECO:0007669"/>
    <property type="project" value="UniProtKB-KW"/>
</dbReference>
<dbReference type="EMBL" id="QUBR01000002">
    <property type="protein sequence ID" value="REK70657.1"/>
    <property type="molecule type" value="Genomic_DNA"/>
</dbReference>
<evidence type="ECO:0000256" key="2">
    <source>
        <dbReference type="ARBA" id="ARBA00023125"/>
    </source>
</evidence>
<dbReference type="SUPFAM" id="SSF46785">
    <property type="entry name" value="Winged helix' DNA-binding domain"/>
    <property type="match status" value="1"/>
</dbReference>
<keyword evidence="2" id="KW-0238">DNA-binding</keyword>
<dbReference type="InterPro" id="IPR036390">
    <property type="entry name" value="WH_DNA-bd_sf"/>
</dbReference>
<dbReference type="GO" id="GO:0003700">
    <property type="term" value="F:DNA-binding transcription factor activity"/>
    <property type="evidence" value="ECO:0007669"/>
    <property type="project" value="InterPro"/>
</dbReference>
<dbReference type="PRINTS" id="PR00598">
    <property type="entry name" value="HTHMARR"/>
</dbReference>
<dbReference type="Pfam" id="PF12802">
    <property type="entry name" value="MarR_2"/>
    <property type="match status" value="1"/>
</dbReference>
<comment type="caution">
    <text evidence="5">The sequence shown here is derived from an EMBL/GenBank/DDBJ whole genome shotgun (WGS) entry which is preliminary data.</text>
</comment>
<dbReference type="AlphaFoldDB" id="A0A371P3Y4"/>
<dbReference type="PANTHER" id="PTHR42756">
    <property type="entry name" value="TRANSCRIPTIONAL REGULATOR, MARR"/>
    <property type="match status" value="1"/>
</dbReference>
<gene>
    <name evidence="5" type="ORF">DX116_16220</name>
</gene>
<feature type="domain" description="HTH marR-type" evidence="4">
    <location>
        <begin position="24"/>
        <end position="162"/>
    </location>
</feature>
<reference evidence="5 6" key="1">
    <citation type="submission" date="2018-08" db="EMBL/GenBank/DDBJ databases">
        <title>Aeromicrobium sp. M2KJ-4, whole genome shotgun sequence.</title>
        <authorList>
            <person name="Tuo L."/>
        </authorList>
    </citation>
    <scope>NUCLEOTIDE SEQUENCE [LARGE SCALE GENOMIC DNA]</scope>
    <source>
        <strain evidence="5 6">M2KJ-4</strain>
    </source>
</reference>
<accession>A0A371P3Y4</accession>
<keyword evidence="1" id="KW-0805">Transcription regulation</keyword>
<dbReference type="InterPro" id="IPR036388">
    <property type="entry name" value="WH-like_DNA-bd_sf"/>
</dbReference>
<dbReference type="SMART" id="SM00347">
    <property type="entry name" value="HTH_MARR"/>
    <property type="match status" value="1"/>
</dbReference>
<dbReference type="RefSeq" id="WP_119705244.1">
    <property type="nucleotide sequence ID" value="NZ_JBHSOI010000002.1"/>
</dbReference>
<dbReference type="CDD" id="cd00090">
    <property type="entry name" value="HTH_ARSR"/>
    <property type="match status" value="1"/>
</dbReference>
<dbReference type="PROSITE" id="PS01117">
    <property type="entry name" value="HTH_MARR_1"/>
    <property type="match status" value="1"/>
</dbReference>
<proteinExistence type="predicted"/>
<dbReference type="PROSITE" id="PS50995">
    <property type="entry name" value="HTH_MARR_2"/>
    <property type="match status" value="1"/>
</dbReference>
<keyword evidence="6" id="KW-1185">Reference proteome</keyword>
<dbReference type="OrthoDB" id="3237509at2"/>
<dbReference type="InterPro" id="IPR011991">
    <property type="entry name" value="ArsR-like_HTH"/>
</dbReference>
<dbReference type="InterPro" id="IPR000835">
    <property type="entry name" value="HTH_MarR-typ"/>
</dbReference>
<dbReference type="InterPro" id="IPR023187">
    <property type="entry name" value="Tscrpt_reg_MarR-type_CS"/>
</dbReference>
<keyword evidence="3" id="KW-0804">Transcription</keyword>
<dbReference type="Proteomes" id="UP000265581">
    <property type="component" value="Unassembled WGS sequence"/>
</dbReference>